<keyword evidence="3" id="KW-1185">Reference proteome</keyword>
<accession>A0ABQ6VQP3</accession>
<dbReference type="Proteomes" id="UP000427842">
    <property type="component" value="Unassembled WGS sequence"/>
</dbReference>
<evidence type="ECO:0000259" key="1">
    <source>
        <dbReference type="Pfam" id="PF07157"/>
    </source>
</evidence>
<protein>
    <recommendedName>
        <fullName evidence="1">DNA circulation N-terminal domain-containing protein</fullName>
    </recommendedName>
</protein>
<dbReference type="RefSeq" id="WP_153467063.1">
    <property type="nucleotide sequence ID" value="NZ_CM018730.1"/>
</dbReference>
<keyword evidence="2" id="KW-0614">Plasmid</keyword>
<comment type="caution">
    <text evidence="2">The sequence shown here is derived from an EMBL/GenBank/DDBJ whole genome shotgun (WGS) entry which is preliminary data.</text>
</comment>
<sequence>MAIPSSFGAVQFYTRAVSESGFNKQAVVHEIVNGVGAYVEVLGQGIETYQFDAYVDNMYSLYLDRDMLRAMIMEQGIVELLHPSLGLKKCWCSNIVMSEDARQLGIINLQLTFVVAENDYYTMTTNNSSLLSSITSRASNYLTSMDVSGLGTSAMALVSGGETIMRSVSGLDPALNTFGSTLGRFYQAGSMGTALLNTVTATLGTATVIPAVVSQRSAITSQLT</sequence>
<dbReference type="EMBL" id="QYAZ01000004">
    <property type="protein sequence ID" value="KAB8122206.1"/>
    <property type="molecule type" value="Genomic_DNA"/>
</dbReference>
<feature type="domain" description="DNA circulation N-terminal" evidence="1">
    <location>
        <begin position="5"/>
        <end position="87"/>
    </location>
</feature>
<geneLocation type="plasmid" evidence="2">
    <name>pKM01</name>
</geneLocation>
<evidence type="ECO:0000313" key="3">
    <source>
        <dbReference type="Proteomes" id="UP000427842"/>
    </source>
</evidence>
<name>A0ABQ6VQP3_9PROT</name>
<evidence type="ECO:0000313" key="2">
    <source>
        <dbReference type="EMBL" id="KAB8122206.1"/>
    </source>
</evidence>
<dbReference type="InterPro" id="IPR009826">
    <property type="entry name" value="DNA_circ_N"/>
</dbReference>
<reference evidence="2 3" key="1">
    <citation type="submission" date="2018-09" db="EMBL/GenBank/DDBJ databases">
        <title>Genome sequence and characterization of the bcs clusters for the production of nanocellulose from the low pH resistant strain Komagataeibacter medellinensis ID13488.</title>
        <authorList>
            <person name="Hernandez-Arriaga A.M."/>
            <person name="Del Cerro C."/>
            <person name="Urbina L."/>
            <person name="Eceiza A."/>
            <person name="Retegi A."/>
            <person name="Prieto M.A."/>
        </authorList>
    </citation>
    <scope>NUCLEOTIDE SEQUENCE [LARGE SCALE GENOMIC DNA]</scope>
    <source>
        <strain evidence="2 3">ID13488</strain>
        <plasmid evidence="2">pKM01</plasmid>
    </source>
</reference>
<organism evidence="2 3">
    <name type="scientific">Komagataeibacter medellinensis</name>
    <dbReference type="NCBI Taxonomy" id="1177712"/>
    <lineage>
        <taxon>Bacteria</taxon>
        <taxon>Pseudomonadati</taxon>
        <taxon>Pseudomonadota</taxon>
        <taxon>Alphaproteobacteria</taxon>
        <taxon>Acetobacterales</taxon>
        <taxon>Acetobacteraceae</taxon>
        <taxon>Komagataeibacter</taxon>
    </lineage>
</organism>
<proteinExistence type="predicted"/>
<gene>
    <name evidence="2" type="ORF">D3W54_15975</name>
</gene>
<dbReference type="Pfam" id="PF07157">
    <property type="entry name" value="DNA_circ_N"/>
    <property type="match status" value="1"/>
</dbReference>